<organism evidence="1 2">
    <name type="scientific">Giardia intestinalis</name>
    <name type="common">Giardia lamblia</name>
    <dbReference type="NCBI Taxonomy" id="5741"/>
    <lineage>
        <taxon>Eukaryota</taxon>
        <taxon>Metamonada</taxon>
        <taxon>Diplomonadida</taxon>
        <taxon>Hexamitidae</taxon>
        <taxon>Giardiinae</taxon>
        <taxon>Giardia</taxon>
    </lineage>
</organism>
<accession>V6TUE5</accession>
<name>V6TUE5_GIAIN</name>
<dbReference type="Gene3D" id="2.10.220.10">
    <property type="entry name" value="Hormone Receptor, Insulin-like Growth Factor Receptor 1, Chain A, domain 2"/>
    <property type="match status" value="2"/>
</dbReference>
<dbReference type="SMART" id="SM00261">
    <property type="entry name" value="FU"/>
    <property type="match status" value="3"/>
</dbReference>
<dbReference type="Pfam" id="PF03302">
    <property type="entry name" value="VSP"/>
    <property type="match status" value="1"/>
</dbReference>
<dbReference type="PANTHER" id="PTHR23275:SF100">
    <property type="entry name" value="EGF-LIKE DOMAIN-CONTAINING PROTEIN"/>
    <property type="match status" value="1"/>
</dbReference>
<comment type="caution">
    <text evidence="1">The sequence shown here is derived from an EMBL/GenBank/DDBJ whole genome shotgun (WGS) entry which is preliminary data.</text>
</comment>
<evidence type="ECO:0000313" key="1">
    <source>
        <dbReference type="EMBL" id="ESU42356.1"/>
    </source>
</evidence>
<dbReference type="AlphaFoldDB" id="V6TUE5"/>
<dbReference type="VEuPathDB" id="GiardiaDB:QR46_4869"/>
<dbReference type="InterPro" id="IPR005127">
    <property type="entry name" value="Giardia_VSP"/>
</dbReference>
<reference evidence="2" key="1">
    <citation type="submission" date="2012-02" db="EMBL/GenBank/DDBJ databases">
        <title>Genome sequencing of Giardia lamblia Genotypes A2 and B isolates (DH and GS) and comparative analysis with the genomes of Genotypes A1 and E (WB and Pig).</title>
        <authorList>
            <person name="Adam R."/>
            <person name="Dahlstrom E."/>
            <person name="Martens C."/>
            <person name="Bruno D."/>
            <person name="Barbian K."/>
            <person name="Porcella S.F."/>
            <person name="Nash T."/>
        </authorList>
    </citation>
    <scope>NUCLEOTIDE SEQUENCE</scope>
    <source>
        <strain evidence="2">GS</strain>
    </source>
</reference>
<proteinExistence type="predicted"/>
<dbReference type="InterPro" id="IPR052798">
    <property type="entry name" value="Giardia_VSA"/>
</dbReference>
<protein>
    <submittedName>
        <fullName evidence="1">Variant-specific surface protein</fullName>
    </submittedName>
</protein>
<reference evidence="1 2" key="2">
    <citation type="journal article" date="2013" name="Genome Biol. Evol.">
        <title>Genome sequencing of Giardia lamblia genotypes A2 and B isolates (DH and GS) and comparative analysis with the genomes of genotypes A1 and E (WB and Pig).</title>
        <authorList>
            <person name="Adam R.D."/>
            <person name="Dahlstrom E.W."/>
            <person name="Martens C.A."/>
            <person name="Bruno D.P."/>
            <person name="Barbian K.D."/>
            <person name="Ricklefs S.M."/>
            <person name="Hernandez M.M."/>
            <person name="Narla N.P."/>
            <person name="Patel R.B."/>
            <person name="Porcella S.F."/>
            <person name="Nash T.E."/>
        </authorList>
    </citation>
    <scope>NUCLEOTIDE SEQUENCE [LARGE SCALE GENOMIC DNA]</scope>
    <source>
        <strain evidence="1 2">GS</strain>
    </source>
</reference>
<dbReference type="InterPro" id="IPR006212">
    <property type="entry name" value="Furin_repeat"/>
</dbReference>
<gene>
    <name evidence="1" type="ORF">GSB_154011</name>
</gene>
<dbReference type="SUPFAM" id="SSF57184">
    <property type="entry name" value="Growth factor receptor domain"/>
    <property type="match status" value="1"/>
</dbReference>
<dbReference type="PANTHER" id="PTHR23275">
    <property type="entry name" value="CABRIOLET.-RELATED"/>
    <property type="match status" value="1"/>
</dbReference>
<sequence length="451" mass="46100">VVDAATALAAGLHRCSAGHFLLAGGCYDTRAAPRSGVCREERDGACVPHAEETTRSGQTAETCTVGTETGKCAPDHCNVQIGDSVYCSQCSNSGSLPSSPAPTNGVCSADNNECSAKANGMCTQCAQQSFMFQGGCYRADQTPGQAMCKTAADGVCTSPQTGYFIPPDATKTDQSIMACNDTTEITLTSNSKKYKGVLHCTQCNTPNAASDTNAVAATCTACEDEYFINGAACTKCHESCLTCEGGNGADKCKSCKEGYFLGAANSAAGKCIKCDNVDDTNWKGVVGCLKCTSSKTSGTPATCTECADNYYLKTDGGAASCVAAEQCNNGFFPTTDSKNKKVCVKCSATDSGGIANCSACTPIESPTTTVLVTCSACNQGKVSPRRSSCMTACPENSSEQSGACACSSGFVPSGDSCVASSNANLSTDAMAEVSVTLVVACPALLIVYLSL</sequence>
<dbReference type="EMBL" id="AHHH01000086">
    <property type="protein sequence ID" value="ESU42356.1"/>
    <property type="molecule type" value="Genomic_DNA"/>
</dbReference>
<feature type="non-terminal residue" evidence="1">
    <location>
        <position position="1"/>
    </location>
</feature>
<dbReference type="InterPro" id="IPR009030">
    <property type="entry name" value="Growth_fac_rcpt_cys_sf"/>
</dbReference>
<dbReference type="OrthoDB" id="5945029at2759"/>
<evidence type="ECO:0000313" key="2">
    <source>
        <dbReference type="Proteomes" id="UP000018040"/>
    </source>
</evidence>
<dbReference type="VEuPathDB" id="GiardiaDB:DHA2_154628"/>
<dbReference type="Proteomes" id="UP000018040">
    <property type="component" value="Unassembled WGS sequence"/>
</dbReference>